<comment type="caution">
    <text evidence="2">The sequence shown here is derived from an EMBL/GenBank/DDBJ whole genome shotgun (WGS) entry which is preliminary data.</text>
</comment>
<dbReference type="EMBL" id="CAMPGE010006758">
    <property type="protein sequence ID" value="CAI2365646.1"/>
    <property type="molecule type" value="Genomic_DNA"/>
</dbReference>
<feature type="region of interest" description="Disordered" evidence="1">
    <location>
        <begin position="1"/>
        <end position="38"/>
    </location>
</feature>
<evidence type="ECO:0000313" key="2">
    <source>
        <dbReference type="EMBL" id="CAI2365646.1"/>
    </source>
</evidence>
<gene>
    <name evidence="2" type="ORF">ECRASSUSDP1_LOCUS6954</name>
</gene>
<proteinExistence type="predicted"/>
<evidence type="ECO:0000256" key="1">
    <source>
        <dbReference type="SAM" id="MobiDB-lite"/>
    </source>
</evidence>
<accession>A0AAD1UCX5</accession>
<dbReference type="AlphaFoldDB" id="A0AAD1UCX5"/>
<reference evidence="2" key="1">
    <citation type="submission" date="2023-07" db="EMBL/GenBank/DDBJ databases">
        <authorList>
            <consortium name="AG Swart"/>
            <person name="Singh M."/>
            <person name="Singh A."/>
            <person name="Seah K."/>
            <person name="Emmerich C."/>
        </authorList>
    </citation>
    <scope>NUCLEOTIDE SEQUENCE</scope>
    <source>
        <strain evidence="2">DP1</strain>
    </source>
</reference>
<organism evidence="2 3">
    <name type="scientific">Euplotes crassus</name>
    <dbReference type="NCBI Taxonomy" id="5936"/>
    <lineage>
        <taxon>Eukaryota</taxon>
        <taxon>Sar</taxon>
        <taxon>Alveolata</taxon>
        <taxon>Ciliophora</taxon>
        <taxon>Intramacronucleata</taxon>
        <taxon>Spirotrichea</taxon>
        <taxon>Hypotrichia</taxon>
        <taxon>Euplotida</taxon>
        <taxon>Euplotidae</taxon>
        <taxon>Moneuplotes</taxon>
    </lineage>
</organism>
<evidence type="ECO:0000313" key="3">
    <source>
        <dbReference type="Proteomes" id="UP001295684"/>
    </source>
</evidence>
<name>A0AAD1UCX5_EUPCR</name>
<protein>
    <submittedName>
        <fullName evidence="2">Uncharacterized protein</fullName>
    </submittedName>
</protein>
<sequence length="184" mass="21613">MNILTKPNDRYQLEDAQDGNEGENSAKRDQKGQVIKPKWPTSEVGRILTDCEGKEIPIRTFEYDPRKMNFQNKKFKKVDLKKLSRKKSIKFLTLDKLELRTHREEEQPSKIFVPIKPIKAVELPTLRSFKTFDINLDQNMFKEHRKSLVNPASTKIYPALCNSTRKNFSTKEVYWDLPKLVEAE</sequence>
<keyword evidence="3" id="KW-1185">Reference proteome</keyword>
<dbReference type="Proteomes" id="UP001295684">
    <property type="component" value="Unassembled WGS sequence"/>
</dbReference>